<dbReference type="OrthoDB" id="9809318at2"/>
<evidence type="ECO:0000259" key="6">
    <source>
        <dbReference type="PROSITE" id="PS50110"/>
    </source>
</evidence>
<protein>
    <submittedName>
        <fullName evidence="8">DNA-binding response regulator</fullName>
    </submittedName>
</protein>
<dbReference type="PROSITE" id="PS50930">
    <property type="entry name" value="HTH_LYTTR"/>
    <property type="match status" value="1"/>
</dbReference>
<evidence type="ECO:0000256" key="3">
    <source>
        <dbReference type="ARBA" id="ARBA00023159"/>
    </source>
</evidence>
<dbReference type="AlphaFoldDB" id="A0A1T2XMT0"/>
<dbReference type="Gene3D" id="2.40.50.1020">
    <property type="entry name" value="LytTr DNA-binding domain"/>
    <property type="match status" value="1"/>
</dbReference>
<dbReference type="EMBL" id="MSZX01000001">
    <property type="protein sequence ID" value="OPA80993.1"/>
    <property type="molecule type" value="Genomic_DNA"/>
</dbReference>
<dbReference type="SMART" id="SM00850">
    <property type="entry name" value="LytTR"/>
    <property type="match status" value="1"/>
</dbReference>
<comment type="function">
    <text evidence="4">Required for high-level post-exponential phase expression of a series of secreted proteins.</text>
</comment>
<dbReference type="InterPro" id="IPR007492">
    <property type="entry name" value="LytTR_DNA-bd_dom"/>
</dbReference>
<dbReference type="PROSITE" id="PS50110">
    <property type="entry name" value="RESPONSE_REGULATORY"/>
    <property type="match status" value="1"/>
</dbReference>
<name>A0A1T2XMT0_9BACL</name>
<dbReference type="CDD" id="cd17533">
    <property type="entry name" value="REC_LytTR_AgrA-like"/>
    <property type="match status" value="1"/>
</dbReference>
<keyword evidence="5" id="KW-0597">Phosphoprotein</keyword>
<dbReference type="PANTHER" id="PTHR37299">
    <property type="entry name" value="TRANSCRIPTIONAL REGULATOR-RELATED"/>
    <property type="match status" value="1"/>
</dbReference>
<dbReference type="GO" id="GO:0003677">
    <property type="term" value="F:DNA binding"/>
    <property type="evidence" value="ECO:0007669"/>
    <property type="project" value="UniProtKB-KW"/>
</dbReference>
<feature type="domain" description="Response regulatory" evidence="6">
    <location>
        <begin position="2"/>
        <end position="126"/>
    </location>
</feature>
<dbReference type="Proteomes" id="UP000190188">
    <property type="component" value="Unassembled WGS sequence"/>
</dbReference>
<dbReference type="InterPro" id="IPR001789">
    <property type="entry name" value="Sig_transdc_resp-reg_receiver"/>
</dbReference>
<evidence type="ECO:0000313" key="8">
    <source>
        <dbReference type="EMBL" id="OPA80993.1"/>
    </source>
</evidence>
<evidence type="ECO:0000256" key="5">
    <source>
        <dbReference type="PROSITE-ProRule" id="PRU00169"/>
    </source>
</evidence>
<dbReference type="RefSeq" id="WP_078496715.1">
    <property type="nucleotide sequence ID" value="NZ_MSZX01000001.1"/>
</dbReference>
<dbReference type="SMART" id="SM00448">
    <property type="entry name" value="REC"/>
    <property type="match status" value="1"/>
</dbReference>
<dbReference type="InterPro" id="IPR046947">
    <property type="entry name" value="LytR-like"/>
</dbReference>
<reference evidence="8 9" key="1">
    <citation type="submission" date="2017-01" db="EMBL/GenBank/DDBJ databases">
        <title>Genome analysis of Paenibacillus selenitrireducens ES3-24.</title>
        <authorList>
            <person name="Xu D."/>
            <person name="Yao R."/>
            <person name="Zheng S."/>
        </authorList>
    </citation>
    <scope>NUCLEOTIDE SEQUENCE [LARGE SCALE GENOMIC DNA]</scope>
    <source>
        <strain evidence="8 9">ES3-24</strain>
    </source>
</reference>
<dbReference type="GO" id="GO:0000156">
    <property type="term" value="F:phosphorelay response regulator activity"/>
    <property type="evidence" value="ECO:0007669"/>
    <property type="project" value="InterPro"/>
</dbReference>
<keyword evidence="2" id="KW-0902">Two-component regulatory system</keyword>
<keyword evidence="8" id="KW-0238">DNA-binding</keyword>
<keyword evidence="1" id="KW-0963">Cytoplasm</keyword>
<dbReference type="Gene3D" id="3.40.50.2300">
    <property type="match status" value="1"/>
</dbReference>
<sequence>MNIFILEDNLIQQQRLERIIKALTLKHQIRYRNLISTAKPDYLISQVEQAANHQLYFLDLEIKNEKHTGLAVAKEIRKKDPYGTIVFVTTHSELAPKTFAYRVAALDFIEKDLPEEEFIQKVEACLLIADERRTIPVSLDLFSFENKYTSFQIPFSDILYFETIDIAHKIRLITTSKVLDFYAELHEIAESDERLFRCHRAFVVNLANIRSIDKKNKLVLFDHDESCSVSRRLQKETIERMEAFRRKEFSNDGS</sequence>
<organism evidence="8 9">
    <name type="scientific">Paenibacillus selenitireducens</name>
    <dbReference type="NCBI Taxonomy" id="1324314"/>
    <lineage>
        <taxon>Bacteria</taxon>
        <taxon>Bacillati</taxon>
        <taxon>Bacillota</taxon>
        <taxon>Bacilli</taxon>
        <taxon>Bacillales</taxon>
        <taxon>Paenibacillaceae</taxon>
        <taxon>Paenibacillus</taxon>
    </lineage>
</organism>
<proteinExistence type="predicted"/>
<accession>A0A1T2XMT0</accession>
<dbReference type="SUPFAM" id="SSF52172">
    <property type="entry name" value="CheY-like"/>
    <property type="match status" value="1"/>
</dbReference>
<comment type="caution">
    <text evidence="8">The sequence shown here is derived from an EMBL/GenBank/DDBJ whole genome shotgun (WGS) entry which is preliminary data.</text>
</comment>
<evidence type="ECO:0000256" key="4">
    <source>
        <dbReference type="ARBA" id="ARBA00037164"/>
    </source>
</evidence>
<gene>
    <name evidence="8" type="ORF">BVG16_01195</name>
</gene>
<dbReference type="PANTHER" id="PTHR37299:SF3">
    <property type="entry name" value="STAGE 0 SPORULATION PROTEIN A HOMOLOG"/>
    <property type="match status" value="1"/>
</dbReference>
<evidence type="ECO:0000313" key="9">
    <source>
        <dbReference type="Proteomes" id="UP000190188"/>
    </source>
</evidence>
<keyword evidence="9" id="KW-1185">Reference proteome</keyword>
<dbReference type="Pfam" id="PF00072">
    <property type="entry name" value="Response_reg"/>
    <property type="match status" value="1"/>
</dbReference>
<dbReference type="InterPro" id="IPR011006">
    <property type="entry name" value="CheY-like_superfamily"/>
</dbReference>
<evidence type="ECO:0000256" key="1">
    <source>
        <dbReference type="ARBA" id="ARBA00022490"/>
    </source>
</evidence>
<evidence type="ECO:0000256" key="2">
    <source>
        <dbReference type="ARBA" id="ARBA00023012"/>
    </source>
</evidence>
<evidence type="ECO:0000259" key="7">
    <source>
        <dbReference type="PROSITE" id="PS50930"/>
    </source>
</evidence>
<dbReference type="Pfam" id="PF04397">
    <property type="entry name" value="LytTR"/>
    <property type="match status" value="1"/>
</dbReference>
<keyword evidence="3" id="KW-0010">Activator</keyword>
<dbReference type="STRING" id="1324314.BVG16_01195"/>
<feature type="modified residue" description="4-aspartylphosphate" evidence="5">
    <location>
        <position position="59"/>
    </location>
</feature>
<feature type="domain" description="HTH LytTR-type" evidence="7">
    <location>
        <begin position="142"/>
        <end position="243"/>
    </location>
</feature>